<dbReference type="GO" id="GO:0003700">
    <property type="term" value="F:DNA-binding transcription factor activity"/>
    <property type="evidence" value="ECO:0007669"/>
    <property type="project" value="InterPro"/>
</dbReference>
<feature type="compositionally biased region" description="Low complexity" evidence="7">
    <location>
        <begin position="548"/>
        <end position="561"/>
    </location>
</feature>
<dbReference type="InterPro" id="IPR001471">
    <property type="entry name" value="AP2/ERF_dom"/>
</dbReference>
<evidence type="ECO:0000259" key="8">
    <source>
        <dbReference type="PROSITE" id="PS51032"/>
    </source>
</evidence>
<dbReference type="SMART" id="SM00380">
    <property type="entry name" value="AP2"/>
    <property type="match status" value="2"/>
</dbReference>
<name>A0A9N7P007_STRHE</name>
<dbReference type="Proteomes" id="UP001153555">
    <property type="component" value="Unassembled WGS sequence"/>
</dbReference>
<evidence type="ECO:0000256" key="3">
    <source>
        <dbReference type="ARBA" id="ARBA00023015"/>
    </source>
</evidence>
<dbReference type="InterPro" id="IPR016177">
    <property type="entry name" value="DNA-bd_dom_sf"/>
</dbReference>
<dbReference type="FunFam" id="3.30.730.10:FF:000002">
    <property type="entry name" value="AP2-like ethylene-responsive transcription factor"/>
    <property type="match status" value="1"/>
</dbReference>
<feature type="domain" description="AP2/ERF" evidence="8">
    <location>
        <begin position="281"/>
        <end position="345"/>
    </location>
</feature>
<dbReference type="CDD" id="cd00018">
    <property type="entry name" value="AP2"/>
    <property type="match status" value="2"/>
</dbReference>
<dbReference type="GO" id="GO:0003677">
    <property type="term" value="F:DNA binding"/>
    <property type="evidence" value="ECO:0007669"/>
    <property type="project" value="UniProtKB-KW"/>
</dbReference>
<dbReference type="SUPFAM" id="SSF54171">
    <property type="entry name" value="DNA-binding domain"/>
    <property type="match status" value="2"/>
</dbReference>
<evidence type="ECO:0000256" key="5">
    <source>
        <dbReference type="ARBA" id="ARBA00023163"/>
    </source>
</evidence>
<proteinExistence type="predicted"/>
<dbReference type="Gene3D" id="3.30.730.10">
    <property type="entry name" value="AP2/ERF domain"/>
    <property type="match status" value="2"/>
</dbReference>
<keyword evidence="10" id="KW-1185">Reference proteome</keyword>
<evidence type="ECO:0000256" key="2">
    <source>
        <dbReference type="ARBA" id="ARBA00022737"/>
    </source>
</evidence>
<evidence type="ECO:0000313" key="9">
    <source>
        <dbReference type="EMBL" id="CAA0839702.1"/>
    </source>
</evidence>
<dbReference type="PANTHER" id="PTHR32467:SF157">
    <property type="entry name" value="AP2-LIKE ETHYLENE-RESPONSIVE TRANSCRIPTION FACTOR CRL5"/>
    <property type="match status" value="1"/>
</dbReference>
<organism evidence="9 10">
    <name type="scientific">Striga hermonthica</name>
    <name type="common">Purple witchweed</name>
    <name type="synonym">Buchnera hermonthica</name>
    <dbReference type="NCBI Taxonomy" id="68872"/>
    <lineage>
        <taxon>Eukaryota</taxon>
        <taxon>Viridiplantae</taxon>
        <taxon>Streptophyta</taxon>
        <taxon>Embryophyta</taxon>
        <taxon>Tracheophyta</taxon>
        <taxon>Spermatophyta</taxon>
        <taxon>Magnoliopsida</taxon>
        <taxon>eudicotyledons</taxon>
        <taxon>Gunneridae</taxon>
        <taxon>Pentapetalae</taxon>
        <taxon>asterids</taxon>
        <taxon>lamiids</taxon>
        <taxon>Lamiales</taxon>
        <taxon>Orobanchaceae</taxon>
        <taxon>Buchnereae</taxon>
        <taxon>Striga</taxon>
    </lineage>
</organism>
<comment type="caution">
    <text evidence="9">The sequence shown here is derived from an EMBL/GenBank/DDBJ whole genome shotgun (WGS) entry which is preliminary data.</text>
</comment>
<evidence type="ECO:0000256" key="1">
    <source>
        <dbReference type="ARBA" id="ARBA00004123"/>
    </source>
</evidence>
<dbReference type="GO" id="GO:0005634">
    <property type="term" value="C:nucleus"/>
    <property type="evidence" value="ECO:0007669"/>
    <property type="project" value="UniProtKB-SubCell"/>
</dbReference>
<keyword evidence="4" id="KW-0238">DNA-binding</keyword>
<feature type="domain" description="AP2/ERF" evidence="8">
    <location>
        <begin position="381"/>
        <end position="440"/>
    </location>
</feature>
<keyword evidence="3" id="KW-0805">Transcription regulation</keyword>
<evidence type="ECO:0000256" key="4">
    <source>
        <dbReference type="ARBA" id="ARBA00023125"/>
    </source>
</evidence>
<keyword evidence="6" id="KW-0539">Nucleus</keyword>
<gene>
    <name evidence="9" type="ORF">SHERM_06264</name>
</gene>
<sequence>MKPINSETNNNSNNWLGFSLSAPTTMDGGGGSADHHQAPNCSDAVSNAVPLNYPAGFTYPQGIYYGVDGENAAAFYSNLTVMPLKSDGSLCLMEAINRSQPQGVIVTSATPKLEDFFGGAHGQYEVCDRAMALSLDSMYYHHHNQVAADYPNFPAMYHHQPADEAPPKDRGGLHPPPEVKGWAAGNYQSGGVLEQKGCADDVGGGGDNGAVGGYGDLQSLSLSMSPGSQSSCVTGSQSHVVQPAVVDCMGLENKKRGPEKVDQKQIVHRKSIDTFGQRTSQYRGVTSRHRWTGRYEAHLWDNSCKKEGQSRKGRQGGYDMEEKAARAYDCAALKYWGPSTHINFPLDNYQQELEDMKNMSRQEYVAHLRRKSSGFSRGASIYRGVTSRHHQHGRWQARIGRVAGNKDLYLGTFSTQEEAAEAYDVAAIKFRGSNAVTNFDISRYDVERIMESNGLLSGEMARRTKGVIVPCGENNSLGNNFPNMEQMKDVPNSTDWTMALYGSAHEKQGRGAEDFDKAHQGFQGNFGLEVFGPGQQEMCGPGKMTGHVSTNSSLVTSLSSSREGSPDRNNVGGPVQMQFGLPGPLASKFFPCPSGSEAGPNWIPSGHVRPQVPLFSAWTDS</sequence>
<comment type="subcellular location">
    <subcellularLocation>
        <location evidence="1">Nucleus</location>
    </subcellularLocation>
</comment>
<keyword evidence="2" id="KW-0677">Repeat</keyword>
<keyword evidence="5" id="KW-0804">Transcription</keyword>
<dbReference type="PROSITE" id="PS51032">
    <property type="entry name" value="AP2_ERF"/>
    <property type="match status" value="2"/>
</dbReference>
<protein>
    <submittedName>
        <fullName evidence="9">AP2-like ethylene-responsive transcription factor ANT</fullName>
    </submittedName>
</protein>
<dbReference type="InterPro" id="IPR036955">
    <property type="entry name" value="AP2/ERF_dom_sf"/>
</dbReference>
<feature type="region of interest" description="Disordered" evidence="7">
    <location>
        <begin position="547"/>
        <end position="574"/>
    </location>
</feature>
<evidence type="ECO:0000256" key="7">
    <source>
        <dbReference type="SAM" id="MobiDB-lite"/>
    </source>
</evidence>
<dbReference type="PANTHER" id="PTHR32467">
    <property type="entry name" value="AP2-LIKE ETHYLENE-RESPONSIVE TRANSCRIPTION FACTOR"/>
    <property type="match status" value="1"/>
</dbReference>
<reference evidence="9" key="1">
    <citation type="submission" date="2019-12" db="EMBL/GenBank/DDBJ databases">
        <authorList>
            <person name="Scholes J."/>
        </authorList>
    </citation>
    <scope>NUCLEOTIDE SEQUENCE</scope>
</reference>
<evidence type="ECO:0000256" key="6">
    <source>
        <dbReference type="ARBA" id="ARBA00023242"/>
    </source>
</evidence>
<accession>A0A9N7P007</accession>
<dbReference type="EMBL" id="CACSLK010031421">
    <property type="protein sequence ID" value="CAA0839702.1"/>
    <property type="molecule type" value="Genomic_DNA"/>
</dbReference>
<evidence type="ECO:0000313" key="10">
    <source>
        <dbReference type="Proteomes" id="UP001153555"/>
    </source>
</evidence>
<dbReference type="AlphaFoldDB" id="A0A9N7P007"/>
<dbReference type="OrthoDB" id="207175at2759"/>
<dbReference type="FunFam" id="3.30.730.10:FF:000003">
    <property type="entry name" value="AP2-like ethylene-responsive transcription factor ANT"/>
    <property type="match status" value="1"/>
</dbReference>